<name>Q8FQ47_COREF</name>
<feature type="compositionally biased region" description="Polar residues" evidence="1">
    <location>
        <begin position="265"/>
        <end position="275"/>
    </location>
</feature>
<organism evidence="3 4">
    <name type="scientific">Corynebacterium efficiens (strain DSM 44549 / YS-314 / AJ 12310 / JCM 11189 / NBRC 100395)</name>
    <dbReference type="NCBI Taxonomy" id="196164"/>
    <lineage>
        <taxon>Bacteria</taxon>
        <taxon>Bacillati</taxon>
        <taxon>Actinomycetota</taxon>
        <taxon>Actinomycetes</taxon>
        <taxon>Mycobacteriales</taxon>
        <taxon>Corynebacteriaceae</taxon>
        <taxon>Corynebacterium</taxon>
    </lineage>
</organism>
<dbReference type="RefSeq" id="WP_006769249.1">
    <property type="nucleotide sequence ID" value="NC_004369.1"/>
</dbReference>
<feature type="signal peptide" evidence="2">
    <location>
        <begin position="1"/>
        <end position="28"/>
    </location>
</feature>
<evidence type="ECO:0000256" key="1">
    <source>
        <dbReference type="SAM" id="MobiDB-lite"/>
    </source>
</evidence>
<feature type="chain" id="PRO_5004305741" evidence="2">
    <location>
        <begin position="29"/>
        <end position="275"/>
    </location>
</feature>
<feature type="region of interest" description="Disordered" evidence="1">
    <location>
        <begin position="218"/>
        <end position="275"/>
    </location>
</feature>
<dbReference type="AlphaFoldDB" id="Q8FQ47"/>
<evidence type="ECO:0000256" key="2">
    <source>
        <dbReference type="SAM" id="SignalP"/>
    </source>
</evidence>
<dbReference type="KEGG" id="cef:CE1287"/>
<dbReference type="OrthoDB" id="10000398at2"/>
<evidence type="ECO:0000313" key="4">
    <source>
        <dbReference type="Proteomes" id="UP000001409"/>
    </source>
</evidence>
<feature type="compositionally biased region" description="Gly residues" evidence="1">
    <location>
        <begin position="228"/>
        <end position="259"/>
    </location>
</feature>
<keyword evidence="4" id="KW-1185">Reference proteome</keyword>
<accession>Q8FQ47</accession>
<sequence length="275" mass="28326">MNIRPFASVVAAAALLSTSVLVTPAATAATVTRSGVTCTITFTQQDFDDFRTHFASYDDSVASRLSAAVPGQEDEIALITGEIINVMREGGSYSTEANAAWSRYFAAGRAQGFTNNDLTAMMLMTATPAAMSYLLPTFEQSLLGVHTLTPTQAAYIRDGLTYSFPVVEEILGSGTYNDIPLSQRAKEIVEPARGVLRDFEEGLKEPYQACVDGKTGTFRIGADDIDPPGGGNGNGGNGNGNGNGNGDGGNGSGGNGNGNGPNPPATSGGSSFGSS</sequence>
<dbReference type="EMBL" id="BA000035">
    <property type="protein sequence ID" value="BAC18097.1"/>
    <property type="molecule type" value="Genomic_DNA"/>
</dbReference>
<dbReference type="HOGENOM" id="CLU_1010880_0_0_11"/>
<evidence type="ECO:0000313" key="3">
    <source>
        <dbReference type="EMBL" id="BAC18097.1"/>
    </source>
</evidence>
<dbReference type="Proteomes" id="UP000001409">
    <property type="component" value="Chromosome"/>
</dbReference>
<keyword evidence="2" id="KW-0732">Signal</keyword>
<reference evidence="3 4" key="1">
    <citation type="journal article" date="2003" name="Genome Res.">
        <title>Comparative complete genome sequence analysis of the amino acid replacements responsible for the thermostability of Corynebacterium efficiens.</title>
        <authorList>
            <person name="Nishio Y."/>
            <person name="Nakamura Y."/>
            <person name="Kawarabayasi Y."/>
            <person name="Usuda Y."/>
            <person name="Kimura E."/>
            <person name="Sugimoto S."/>
            <person name="Matsui K."/>
            <person name="Yamagishi A."/>
            <person name="Kikuchi H."/>
            <person name="Ikeo K."/>
            <person name="Gojobori T."/>
        </authorList>
    </citation>
    <scope>NUCLEOTIDE SEQUENCE [LARGE SCALE GENOMIC DNA]</scope>
    <source>
        <strain evidence="4">DSM 44549 / YS-314 / AJ 12310 / JCM 11189 / NBRC 100395</strain>
    </source>
</reference>
<dbReference type="eggNOG" id="ENOG5031QAG">
    <property type="taxonomic scope" value="Bacteria"/>
</dbReference>
<protein>
    <submittedName>
        <fullName evidence="3">Uncharacterized protein</fullName>
    </submittedName>
</protein>
<proteinExistence type="predicted"/>
<accession>C8NKY2</accession>